<evidence type="ECO:0000256" key="5">
    <source>
        <dbReference type="PROSITE-ProRule" id="PRU01248"/>
    </source>
</evidence>
<dbReference type="PATRIC" id="fig|45071.6.peg.3401"/>
<dbReference type="Proteomes" id="UP000095229">
    <property type="component" value="Unassembled WGS sequence"/>
</dbReference>
<evidence type="ECO:0000256" key="4">
    <source>
        <dbReference type="ARBA" id="ARBA00023172"/>
    </source>
</evidence>
<dbReference type="GO" id="GO:0015074">
    <property type="term" value="P:DNA integration"/>
    <property type="evidence" value="ECO:0007669"/>
    <property type="project" value="UniProtKB-KW"/>
</dbReference>
<dbReference type="InterPro" id="IPR004107">
    <property type="entry name" value="Integrase_SAM-like_N"/>
</dbReference>
<dbReference type="PROSITE" id="PS51898">
    <property type="entry name" value="TYR_RECOMBINASE"/>
    <property type="match status" value="1"/>
</dbReference>
<evidence type="ECO:0000256" key="3">
    <source>
        <dbReference type="ARBA" id="ARBA00023125"/>
    </source>
</evidence>
<dbReference type="InterPro" id="IPR013762">
    <property type="entry name" value="Integrase-like_cat_sf"/>
</dbReference>
<evidence type="ECO:0000259" key="8">
    <source>
        <dbReference type="PROSITE" id="PS51900"/>
    </source>
</evidence>
<dbReference type="STRING" id="45071.Lpar_3151"/>
<dbReference type="Gene3D" id="1.10.150.130">
    <property type="match status" value="1"/>
</dbReference>
<dbReference type="GO" id="GO:0006310">
    <property type="term" value="P:DNA recombination"/>
    <property type="evidence" value="ECO:0007669"/>
    <property type="project" value="UniProtKB-KW"/>
</dbReference>
<dbReference type="EMBL" id="LSOG01000031">
    <property type="protein sequence ID" value="OEH48070.1"/>
    <property type="molecule type" value="Genomic_DNA"/>
</dbReference>
<proteinExistence type="inferred from homology"/>
<dbReference type="PANTHER" id="PTHR30629">
    <property type="entry name" value="PROPHAGE INTEGRASE"/>
    <property type="match status" value="1"/>
</dbReference>
<organism evidence="9 10">
    <name type="scientific">Legionella parisiensis</name>
    <dbReference type="NCBI Taxonomy" id="45071"/>
    <lineage>
        <taxon>Bacteria</taxon>
        <taxon>Pseudomonadati</taxon>
        <taxon>Pseudomonadota</taxon>
        <taxon>Gammaproteobacteria</taxon>
        <taxon>Legionellales</taxon>
        <taxon>Legionellaceae</taxon>
        <taxon>Legionella</taxon>
    </lineage>
</organism>
<dbReference type="PANTHER" id="PTHR30629:SF2">
    <property type="entry name" value="PROPHAGE INTEGRASE INTS-RELATED"/>
    <property type="match status" value="1"/>
</dbReference>
<evidence type="ECO:0000313" key="9">
    <source>
        <dbReference type="EMBL" id="OEH48070.1"/>
    </source>
</evidence>
<dbReference type="SUPFAM" id="SSF56349">
    <property type="entry name" value="DNA breaking-rejoining enzymes"/>
    <property type="match status" value="1"/>
</dbReference>
<dbReference type="RefSeq" id="WP_058518836.1">
    <property type="nucleotide sequence ID" value="NZ_CAAAIE010000001.1"/>
</dbReference>
<dbReference type="InterPro" id="IPR010998">
    <property type="entry name" value="Integrase_recombinase_N"/>
</dbReference>
<dbReference type="InterPro" id="IPR025166">
    <property type="entry name" value="Integrase_DNA_bind_dom"/>
</dbReference>
<comment type="similarity">
    <text evidence="1">Belongs to the 'phage' integrase family.</text>
</comment>
<dbReference type="Gene3D" id="3.30.160.390">
    <property type="entry name" value="Integrase, DNA-binding domain"/>
    <property type="match status" value="1"/>
</dbReference>
<evidence type="ECO:0000259" key="7">
    <source>
        <dbReference type="PROSITE" id="PS51898"/>
    </source>
</evidence>
<feature type="region of interest" description="Disordered" evidence="6">
    <location>
        <begin position="1"/>
        <end position="22"/>
    </location>
</feature>
<evidence type="ECO:0000313" key="10">
    <source>
        <dbReference type="Proteomes" id="UP000095229"/>
    </source>
</evidence>
<dbReference type="Gene3D" id="1.10.443.10">
    <property type="entry name" value="Intergrase catalytic core"/>
    <property type="match status" value="1"/>
</dbReference>
<sequence length="423" mass="48426">MKINKTNVENLPLPQATEEGKTAQKRYYDDNLKGFGIRVTSGGAKAFFVEKFINKKRCRITLGHYPELTAEMAKNKALHLLGQIAMGIDPVAEKKAAEIQDITLNQVFKDYIKTRKNLKPRTLDNYKHILDKAFTSWKSKPMLSITRDRIAKYHEKLGQERGEAYANLAMRILRALFNFAAGQYEDNSGHSLFIDNPVKRLSQTRAWYRIERRKTYIKSHELAAWYAGLQQIQNETLRDYLLLILLTGLRRQEAATLKWSDLDLKAKTFTINKTKNNESHTLPLSDFLYDLLIARKEKAINDYVFPGSGAAGHIIEPRKTMAHVIKNSGVHFTVHDLRRTFITIAESLDIPAYALKRLMNHKMSNDVTAGYIIVDVERLRKPMQLITNYILKCMEMINSAEVIPIQATDINASLVMDRSAVPN</sequence>
<dbReference type="InterPro" id="IPR002104">
    <property type="entry name" value="Integrase_catalytic"/>
</dbReference>
<keyword evidence="10" id="KW-1185">Reference proteome</keyword>
<evidence type="ECO:0000256" key="2">
    <source>
        <dbReference type="ARBA" id="ARBA00022908"/>
    </source>
</evidence>
<dbReference type="Pfam" id="PF13356">
    <property type="entry name" value="Arm-DNA-bind_3"/>
    <property type="match status" value="1"/>
</dbReference>
<keyword evidence="2" id="KW-0229">DNA integration</keyword>
<comment type="caution">
    <text evidence="9">The sequence shown here is derived from an EMBL/GenBank/DDBJ whole genome shotgun (WGS) entry which is preliminary data.</text>
</comment>
<evidence type="ECO:0000256" key="6">
    <source>
        <dbReference type="SAM" id="MobiDB-lite"/>
    </source>
</evidence>
<reference evidence="9 10" key="1">
    <citation type="submission" date="2016-02" db="EMBL/GenBank/DDBJ databases">
        <title>Secondary metabolites in Legionella.</title>
        <authorList>
            <person name="Tobias N.J."/>
            <person name="Bode H.B."/>
        </authorList>
    </citation>
    <scope>NUCLEOTIDE SEQUENCE [LARGE SCALE GENOMIC DNA]</scope>
    <source>
        <strain evidence="9 10">DSM 19216</strain>
    </source>
</reference>
<dbReference type="AlphaFoldDB" id="A0A1E5JUB6"/>
<dbReference type="GO" id="GO:0003677">
    <property type="term" value="F:DNA binding"/>
    <property type="evidence" value="ECO:0007669"/>
    <property type="project" value="UniProtKB-UniRule"/>
</dbReference>
<dbReference type="OrthoDB" id="9795573at2"/>
<gene>
    <name evidence="9" type="primary">xerC_2</name>
    <name evidence="9" type="ORF">lpari_00941</name>
</gene>
<dbReference type="InterPro" id="IPR050808">
    <property type="entry name" value="Phage_Integrase"/>
</dbReference>
<dbReference type="InterPro" id="IPR011010">
    <property type="entry name" value="DNA_brk_join_enz"/>
</dbReference>
<dbReference type="Pfam" id="PF02899">
    <property type="entry name" value="Phage_int_SAM_1"/>
    <property type="match status" value="1"/>
</dbReference>
<dbReference type="Pfam" id="PF00589">
    <property type="entry name" value="Phage_integrase"/>
    <property type="match status" value="1"/>
</dbReference>
<feature type="domain" description="Tyr recombinase" evidence="7">
    <location>
        <begin position="212"/>
        <end position="384"/>
    </location>
</feature>
<keyword evidence="3 5" id="KW-0238">DNA-binding</keyword>
<protein>
    <submittedName>
        <fullName evidence="9">Tyrosine recombinase XerC</fullName>
    </submittedName>
</protein>
<name>A0A1E5JUB6_9GAMM</name>
<dbReference type="InterPro" id="IPR044068">
    <property type="entry name" value="CB"/>
</dbReference>
<keyword evidence="4" id="KW-0233">DNA recombination</keyword>
<accession>A0A1E5JUB6</accession>
<dbReference type="PROSITE" id="PS51900">
    <property type="entry name" value="CB"/>
    <property type="match status" value="1"/>
</dbReference>
<feature type="domain" description="Core-binding (CB)" evidence="8">
    <location>
        <begin position="102"/>
        <end position="181"/>
    </location>
</feature>
<evidence type="ECO:0000256" key="1">
    <source>
        <dbReference type="ARBA" id="ARBA00008857"/>
    </source>
</evidence>
<dbReference type="InterPro" id="IPR038488">
    <property type="entry name" value="Integrase_DNA-bd_sf"/>
</dbReference>